<name>A0A9C7LCP1_9BACI</name>
<keyword evidence="3" id="KW-1185">Reference proteome</keyword>
<dbReference type="Proteomes" id="UP000789845">
    <property type="component" value="Unassembled WGS sequence"/>
</dbReference>
<evidence type="ECO:0000313" key="2">
    <source>
        <dbReference type="EMBL" id="CAG9609885.1"/>
    </source>
</evidence>
<proteinExistence type="predicted"/>
<reference evidence="2" key="1">
    <citation type="submission" date="2021-10" db="EMBL/GenBank/DDBJ databases">
        <authorList>
            <person name="Criscuolo A."/>
        </authorList>
    </citation>
    <scope>NUCLEOTIDE SEQUENCE</scope>
    <source>
        <strain evidence="2">CIP111885</strain>
    </source>
</reference>
<accession>A0A9C7LCP1</accession>
<dbReference type="InterPro" id="IPR038461">
    <property type="entry name" value="Schlafen_AlbA_2_dom_sf"/>
</dbReference>
<feature type="domain" description="Schlafen AlbA-2" evidence="1">
    <location>
        <begin position="33"/>
        <end position="164"/>
    </location>
</feature>
<dbReference type="AlphaFoldDB" id="A0A9C7LCP1"/>
<sequence>MFYENVVPFVLQSFLKNPSHENLKEVLLHNSGETDFLDFKMKWSDFSKLAKHILAIANSGGGSIIVGVSQNEDGAASLIGVKDEHYIDKADIDNKLQHLLPKYLKYRVEDFYFSTSENAALNGKLFQVLLIEYDPKYVPYTSISNRNELRYGAIYIRQGTKSLEATNEKLVEMIVRKVQTGVSDSNELSLKEHLNQLKSLYEASDELAHLDYQDFIKHLILNKKKRIQQYLDLSSD</sequence>
<gene>
    <name evidence="2" type="ORF">NEOCIP111885_03628</name>
</gene>
<evidence type="ECO:0000259" key="1">
    <source>
        <dbReference type="Pfam" id="PF04326"/>
    </source>
</evidence>
<dbReference type="EMBL" id="CAKJTG010000025">
    <property type="protein sequence ID" value="CAG9609885.1"/>
    <property type="molecule type" value="Genomic_DNA"/>
</dbReference>
<comment type="caution">
    <text evidence="2">The sequence shown here is derived from an EMBL/GenBank/DDBJ whole genome shotgun (WGS) entry which is preliminary data.</text>
</comment>
<protein>
    <recommendedName>
        <fullName evidence="1">Schlafen AlbA-2 domain-containing protein</fullName>
    </recommendedName>
</protein>
<dbReference type="RefSeq" id="WP_230498119.1">
    <property type="nucleotide sequence ID" value="NZ_CAKJTG010000025.1"/>
</dbReference>
<dbReference type="Pfam" id="PF04326">
    <property type="entry name" value="SLFN_AlbA_2"/>
    <property type="match status" value="1"/>
</dbReference>
<organism evidence="2 3">
    <name type="scientific">Pseudoneobacillus rhizosphaerae</name>
    <dbReference type="NCBI Taxonomy" id="2880968"/>
    <lineage>
        <taxon>Bacteria</taxon>
        <taxon>Bacillati</taxon>
        <taxon>Bacillota</taxon>
        <taxon>Bacilli</taxon>
        <taxon>Bacillales</taxon>
        <taxon>Bacillaceae</taxon>
        <taxon>Pseudoneobacillus</taxon>
    </lineage>
</organism>
<evidence type="ECO:0000313" key="3">
    <source>
        <dbReference type="Proteomes" id="UP000789845"/>
    </source>
</evidence>
<dbReference type="InterPro" id="IPR007421">
    <property type="entry name" value="Schlafen_AlbA_2_dom"/>
</dbReference>
<dbReference type="Gene3D" id="3.30.950.30">
    <property type="entry name" value="Schlafen, AAA domain"/>
    <property type="match status" value="1"/>
</dbReference>